<gene>
    <name evidence="5" type="ORF">GE061_011825</name>
</gene>
<sequence length="302" mass="33958">MERLLEEESIVRYTAPFKIRDKDGNYVPSDRCVPTEISCKIERGDISFEESKKLQDVLNCVLPPREWEEHGELWMQQVSPEPVTRDDVIKLTFLVDRRLKALKALDSGIDPVRRHVYSQLMDELIRQEVVINPERGILLLKVRDELRMTLEADKALFENGKQYGSTKATEAELHQESLVSRYNHHLKERDAVLAEVNTLRALYKQSKKLTMESLLRYDKVCIEELRNLNEISIGLKIQLRDIFSAGVAIGVTAGVATVVAAGVAAGVAYGVPTGVVAGLAVGVTEKWIRLSLGCLLLIIEAH</sequence>
<evidence type="ECO:0000313" key="5">
    <source>
        <dbReference type="EMBL" id="KAF6214094.1"/>
    </source>
</evidence>
<dbReference type="GO" id="GO:0045504">
    <property type="term" value="F:dynein heavy chain binding"/>
    <property type="evidence" value="ECO:0007669"/>
    <property type="project" value="TreeGrafter"/>
</dbReference>
<evidence type="ECO:0000256" key="1">
    <source>
        <dbReference type="ARBA" id="ARBA00023017"/>
    </source>
</evidence>
<dbReference type="PANTHER" id="PTHR13183">
    <property type="entry name" value="AXONEMAL INNER ARM DYNEIN LIGHT CHAIN 28"/>
    <property type="match status" value="1"/>
</dbReference>
<keyword evidence="1" id="KW-0243">Dynein</keyword>
<dbReference type="OrthoDB" id="273640at2759"/>
<keyword evidence="3" id="KW-0505">Motor protein</keyword>
<keyword evidence="6" id="KW-1185">Reference proteome</keyword>
<dbReference type="EMBL" id="WIXP02000003">
    <property type="protein sequence ID" value="KAF6214094.1"/>
    <property type="molecule type" value="Genomic_DNA"/>
</dbReference>
<dbReference type="GO" id="GO:0097546">
    <property type="term" value="C:ciliary base"/>
    <property type="evidence" value="ECO:0007669"/>
    <property type="project" value="TreeGrafter"/>
</dbReference>
<dbReference type="Proteomes" id="UP000466442">
    <property type="component" value="Unassembled WGS sequence"/>
</dbReference>
<comment type="similarity">
    <text evidence="4">Belongs to the inner dynein arm light chain family.</text>
</comment>
<accession>A0A6A4K0W8</accession>
<name>A0A6A4K0W8_APOLU</name>
<evidence type="ECO:0000256" key="2">
    <source>
        <dbReference type="ARBA" id="ARBA00023054"/>
    </source>
</evidence>
<reference evidence="5" key="1">
    <citation type="journal article" date="2021" name="Mol. Ecol. Resour.">
        <title>Apolygus lucorum genome provides insights into omnivorousness and mesophyll feeding.</title>
        <authorList>
            <person name="Liu Y."/>
            <person name="Liu H."/>
            <person name="Wang H."/>
            <person name="Huang T."/>
            <person name="Liu B."/>
            <person name="Yang B."/>
            <person name="Yin L."/>
            <person name="Li B."/>
            <person name="Zhang Y."/>
            <person name="Zhang S."/>
            <person name="Jiang F."/>
            <person name="Zhang X."/>
            <person name="Ren Y."/>
            <person name="Wang B."/>
            <person name="Wang S."/>
            <person name="Lu Y."/>
            <person name="Wu K."/>
            <person name="Fan W."/>
            <person name="Wang G."/>
        </authorList>
    </citation>
    <scope>NUCLEOTIDE SEQUENCE</scope>
    <source>
        <strain evidence="5">12Hb</strain>
    </source>
</reference>
<organism evidence="5 6">
    <name type="scientific">Apolygus lucorum</name>
    <name type="common">Small green plant bug</name>
    <name type="synonym">Lygocoris lucorum</name>
    <dbReference type="NCBI Taxonomy" id="248454"/>
    <lineage>
        <taxon>Eukaryota</taxon>
        <taxon>Metazoa</taxon>
        <taxon>Ecdysozoa</taxon>
        <taxon>Arthropoda</taxon>
        <taxon>Hexapoda</taxon>
        <taxon>Insecta</taxon>
        <taxon>Pterygota</taxon>
        <taxon>Neoptera</taxon>
        <taxon>Paraneoptera</taxon>
        <taxon>Hemiptera</taxon>
        <taxon>Heteroptera</taxon>
        <taxon>Panheteroptera</taxon>
        <taxon>Cimicomorpha</taxon>
        <taxon>Miridae</taxon>
        <taxon>Mirini</taxon>
        <taxon>Apolygus</taxon>
    </lineage>
</organism>
<dbReference type="Pfam" id="PF10211">
    <property type="entry name" value="Ax_dynein_light"/>
    <property type="match status" value="1"/>
</dbReference>
<comment type="caution">
    <text evidence="5">The sequence shown here is derived from an EMBL/GenBank/DDBJ whole genome shotgun (WGS) entry which is preliminary data.</text>
</comment>
<evidence type="ECO:0000256" key="4">
    <source>
        <dbReference type="ARBA" id="ARBA00038114"/>
    </source>
</evidence>
<keyword evidence="2" id="KW-0175">Coiled coil</keyword>
<dbReference type="PANTHER" id="PTHR13183:SF0">
    <property type="entry name" value="AXONEMAL DYNEIN LIGHT INTERMEDIATE POLYPEPTIDE 1"/>
    <property type="match status" value="1"/>
</dbReference>
<evidence type="ECO:0000313" key="6">
    <source>
        <dbReference type="Proteomes" id="UP000466442"/>
    </source>
</evidence>
<dbReference type="AlphaFoldDB" id="A0A6A4K0W8"/>
<proteinExistence type="inferred from homology"/>
<protein>
    <submittedName>
        <fullName evidence="5">Uncharacterized protein</fullName>
    </submittedName>
</protein>
<dbReference type="GO" id="GO:0030286">
    <property type="term" value="C:dynein complex"/>
    <property type="evidence" value="ECO:0007669"/>
    <property type="project" value="UniProtKB-KW"/>
</dbReference>
<dbReference type="InterPro" id="IPR019347">
    <property type="entry name" value="Axonemal_dynein_light_chain"/>
</dbReference>
<dbReference type="GO" id="GO:0005930">
    <property type="term" value="C:axoneme"/>
    <property type="evidence" value="ECO:0007669"/>
    <property type="project" value="TreeGrafter"/>
</dbReference>
<evidence type="ECO:0000256" key="3">
    <source>
        <dbReference type="ARBA" id="ARBA00023175"/>
    </source>
</evidence>